<gene>
    <name evidence="2" type="ORF">U6A24_16580</name>
</gene>
<keyword evidence="2" id="KW-0456">Lyase</keyword>
<keyword evidence="3" id="KW-1185">Reference proteome</keyword>
<dbReference type="EC" id="4.2.1.-" evidence="2"/>
<evidence type="ECO:0000313" key="3">
    <source>
        <dbReference type="Proteomes" id="UP001327027"/>
    </source>
</evidence>
<dbReference type="EMBL" id="JAYKLX010000007">
    <property type="protein sequence ID" value="MEB3347091.1"/>
    <property type="molecule type" value="Genomic_DNA"/>
</dbReference>
<evidence type="ECO:0000313" key="2">
    <source>
        <dbReference type="EMBL" id="MEB3347091.1"/>
    </source>
</evidence>
<sequence length="357" mass="40598">MDKLTYAILIILLHVFSFSIKAQNDLVISDENVYVCPPCNRKCDDLEFAQRGICQHCNMKLIEKKDLENYPEVGRKKIGFYLQSGVEILDLAGPMEVFNYAGYEVFTISKTKDPIYAQGILKVIPDYDILDAPEAEILVFFGGNAILPSKDKELIDWLKSQKPKYYFSVCSGALILAESGILDGKQATTFRYTLEILEDEYPKIAVLKGARYVDNGNIITTAGVSAGIDGALHVVAKLNGLAVAAQTAFYMEYDWIPNQVVAYPEDDPYIAMNITETLKQYEGTFYSEEKIDLHVILNKKEKQLYLNSDEKKIKIYYIEKDKFLMSHPSHMLEFTRDQTGKIISLKSTEYAKEFKKK</sequence>
<feature type="domain" description="DJ-1/PfpI" evidence="1">
    <location>
        <begin position="76"/>
        <end position="236"/>
    </location>
</feature>
<dbReference type="Proteomes" id="UP001327027">
    <property type="component" value="Unassembled WGS sequence"/>
</dbReference>
<dbReference type="SUPFAM" id="SSF52317">
    <property type="entry name" value="Class I glutamine amidotransferase-like"/>
    <property type="match status" value="1"/>
</dbReference>
<evidence type="ECO:0000259" key="1">
    <source>
        <dbReference type="Pfam" id="PF01965"/>
    </source>
</evidence>
<organism evidence="2 3">
    <name type="scientific">Aquimarina gracilis</name>
    <dbReference type="NCBI Taxonomy" id="874422"/>
    <lineage>
        <taxon>Bacteria</taxon>
        <taxon>Pseudomonadati</taxon>
        <taxon>Bacteroidota</taxon>
        <taxon>Flavobacteriia</taxon>
        <taxon>Flavobacteriales</taxon>
        <taxon>Flavobacteriaceae</taxon>
        <taxon>Aquimarina</taxon>
    </lineage>
</organism>
<proteinExistence type="predicted"/>
<protein>
    <submittedName>
        <fullName evidence="2">DJ-1/PfpI family protein</fullName>
        <ecNumber evidence="2">4.2.1.-</ecNumber>
    </submittedName>
</protein>
<comment type="caution">
    <text evidence="2">The sequence shown here is derived from an EMBL/GenBank/DDBJ whole genome shotgun (WGS) entry which is preliminary data.</text>
</comment>
<dbReference type="PANTHER" id="PTHR43130">
    <property type="entry name" value="ARAC-FAMILY TRANSCRIPTIONAL REGULATOR"/>
    <property type="match status" value="1"/>
</dbReference>
<dbReference type="CDD" id="cd03139">
    <property type="entry name" value="GATase1_PfpI_2"/>
    <property type="match status" value="1"/>
</dbReference>
<name>A0ABU5ZYZ7_9FLAO</name>
<accession>A0ABU5ZYZ7</accession>
<dbReference type="InterPro" id="IPR029062">
    <property type="entry name" value="Class_I_gatase-like"/>
</dbReference>
<dbReference type="Gene3D" id="3.40.50.880">
    <property type="match status" value="1"/>
</dbReference>
<dbReference type="InterPro" id="IPR052158">
    <property type="entry name" value="INH-QAR"/>
</dbReference>
<dbReference type="RefSeq" id="WP_324181111.1">
    <property type="nucleotide sequence ID" value="NZ_BAABAW010000020.1"/>
</dbReference>
<dbReference type="Pfam" id="PF01965">
    <property type="entry name" value="DJ-1_PfpI"/>
    <property type="match status" value="1"/>
</dbReference>
<dbReference type="GO" id="GO:0016829">
    <property type="term" value="F:lyase activity"/>
    <property type="evidence" value="ECO:0007669"/>
    <property type="project" value="UniProtKB-KW"/>
</dbReference>
<reference evidence="2 3" key="1">
    <citation type="journal article" date="2013" name="Int. J. Syst. Evol. Microbiol.">
        <title>Aquimarina gracilis sp. nov., isolated from the gut microflora of a mussel, Mytilus coruscus, and emended description of Aquimarina spongiae.</title>
        <authorList>
            <person name="Park S.C."/>
            <person name="Choe H.N."/>
            <person name="Baik K.S."/>
            <person name="Seong C.N."/>
        </authorList>
    </citation>
    <scope>NUCLEOTIDE SEQUENCE [LARGE SCALE GENOMIC DNA]</scope>
    <source>
        <strain evidence="2 3">PSC32</strain>
    </source>
</reference>
<dbReference type="PANTHER" id="PTHR43130:SF14">
    <property type="entry name" value="DJ-1_PFPI DOMAIN-CONTAINING PROTEIN"/>
    <property type="match status" value="1"/>
</dbReference>
<dbReference type="InterPro" id="IPR002818">
    <property type="entry name" value="DJ-1/PfpI"/>
</dbReference>